<evidence type="ECO:0000256" key="1">
    <source>
        <dbReference type="ARBA" id="ARBA00008428"/>
    </source>
</evidence>
<evidence type="ECO:0000256" key="5">
    <source>
        <dbReference type="ARBA" id="ARBA00022806"/>
    </source>
</evidence>
<evidence type="ECO:0000256" key="7">
    <source>
        <dbReference type="ARBA" id="ARBA00023125"/>
    </source>
</evidence>
<dbReference type="Pfam" id="PF00772">
    <property type="entry name" value="DnaB"/>
    <property type="match status" value="1"/>
</dbReference>
<dbReference type="PROSITE" id="PS51199">
    <property type="entry name" value="SF4_HELICASE"/>
    <property type="match status" value="1"/>
</dbReference>
<feature type="domain" description="SF4 helicase" evidence="12">
    <location>
        <begin position="150"/>
        <end position="413"/>
    </location>
</feature>
<dbReference type="Proteomes" id="UP001519345">
    <property type="component" value="Unassembled WGS sequence"/>
</dbReference>
<gene>
    <name evidence="13" type="ORF">J2Z83_003768</name>
</gene>
<dbReference type="PANTHER" id="PTHR30153">
    <property type="entry name" value="REPLICATIVE DNA HELICASE DNAB"/>
    <property type="match status" value="1"/>
</dbReference>
<dbReference type="InterPro" id="IPR007693">
    <property type="entry name" value="DNA_helicase_DnaB-like_N"/>
</dbReference>
<dbReference type="InterPro" id="IPR007694">
    <property type="entry name" value="DNA_helicase_DnaB-like_C"/>
</dbReference>
<keyword evidence="14" id="KW-1185">Reference proteome</keyword>
<dbReference type="EC" id="5.6.2.3" evidence="9"/>
<dbReference type="SUPFAM" id="SSF52540">
    <property type="entry name" value="P-loop containing nucleoside triphosphate hydrolases"/>
    <property type="match status" value="1"/>
</dbReference>
<dbReference type="InterPro" id="IPR036185">
    <property type="entry name" value="DNA_heli_DnaB-like_N_sf"/>
</dbReference>
<evidence type="ECO:0000256" key="4">
    <source>
        <dbReference type="ARBA" id="ARBA00022801"/>
    </source>
</evidence>
<keyword evidence="3" id="KW-0547">Nucleotide-binding</keyword>
<keyword evidence="5 13" id="KW-0347">Helicase</keyword>
<evidence type="ECO:0000259" key="12">
    <source>
        <dbReference type="PROSITE" id="PS51199"/>
    </source>
</evidence>
<sequence>MSYLEKEILGCFLKDNTLLKETVINKSHFAEEQNKIVYESMMKLAQDNKAVDQVTLLSTNYDYIQQLGGPDFITKLEMTGDVEHFESYEREFIDQFKQRESERIIKSWLSKSDKDNQELISELQQLDDVGFSDEPDKNETLKDMHDEPYHEKKETGTPSGLSDLDSLTGGFQNQNSYVMGARPSMGKTATMLKFALSAAQNDKVPLMFSLEMSEKSLLRRLIATVGNINLFLTKNPNKLIESKKEQWKKAVNALYTLDFEIYDKPMQTIQYIRSKIRKAKKKHEGKQIIVLIDYMTLINNAGTFHSDHAKVSDISARLKAMAKEYDCPVITLAQLSRGVESRQDKRPMLSDIRESGSIEQDADMVMFLYRDSYYNQENPDDELEVIVAKHRDGPTGSVKVYYNKATGKMGDLH</sequence>
<keyword evidence="4 13" id="KW-0378">Hydrolase</keyword>
<dbReference type="RefSeq" id="WP_209464637.1">
    <property type="nucleotide sequence ID" value="NZ_CP110224.1"/>
</dbReference>
<evidence type="ECO:0000256" key="10">
    <source>
        <dbReference type="ARBA" id="ARBA00048954"/>
    </source>
</evidence>
<reference evidence="13 14" key="1">
    <citation type="submission" date="2021-03" db="EMBL/GenBank/DDBJ databases">
        <title>Genomic Encyclopedia of Type Strains, Phase IV (KMG-IV): sequencing the most valuable type-strain genomes for metagenomic binning, comparative biology and taxonomic classification.</title>
        <authorList>
            <person name="Goeker M."/>
        </authorList>
    </citation>
    <scope>NUCLEOTIDE SEQUENCE [LARGE SCALE GENOMIC DNA]</scope>
    <source>
        <strain evidence="13 14">DSM 25609</strain>
    </source>
</reference>
<dbReference type="PANTHER" id="PTHR30153:SF2">
    <property type="entry name" value="REPLICATIVE DNA HELICASE"/>
    <property type="match status" value="1"/>
</dbReference>
<keyword evidence="6" id="KW-0067">ATP-binding</keyword>
<dbReference type="Gene3D" id="3.40.50.300">
    <property type="entry name" value="P-loop containing nucleotide triphosphate hydrolases"/>
    <property type="match status" value="1"/>
</dbReference>
<comment type="catalytic activity">
    <reaction evidence="10">
        <text>ATP + H2O = ADP + phosphate + H(+)</text>
        <dbReference type="Rhea" id="RHEA:13065"/>
        <dbReference type="ChEBI" id="CHEBI:15377"/>
        <dbReference type="ChEBI" id="CHEBI:15378"/>
        <dbReference type="ChEBI" id="CHEBI:30616"/>
        <dbReference type="ChEBI" id="CHEBI:43474"/>
        <dbReference type="ChEBI" id="CHEBI:456216"/>
        <dbReference type="EC" id="5.6.2.3"/>
    </reaction>
</comment>
<comment type="caution">
    <text evidence="13">The sequence shown here is derived from an EMBL/GenBank/DDBJ whole genome shotgun (WGS) entry which is preliminary data.</text>
</comment>
<proteinExistence type="inferred from homology"/>
<evidence type="ECO:0000256" key="9">
    <source>
        <dbReference type="ARBA" id="ARBA00044969"/>
    </source>
</evidence>
<dbReference type="Pfam" id="PF03796">
    <property type="entry name" value="DnaB_C"/>
    <property type="match status" value="1"/>
</dbReference>
<keyword evidence="7" id="KW-0238">DNA-binding</keyword>
<evidence type="ECO:0000256" key="2">
    <source>
        <dbReference type="ARBA" id="ARBA00022705"/>
    </source>
</evidence>
<dbReference type="SUPFAM" id="SSF48024">
    <property type="entry name" value="N-terminal domain of DnaB helicase"/>
    <property type="match status" value="1"/>
</dbReference>
<evidence type="ECO:0000313" key="14">
    <source>
        <dbReference type="Proteomes" id="UP001519345"/>
    </source>
</evidence>
<accession>A0ABS4IKW9</accession>
<dbReference type="CDD" id="cd00984">
    <property type="entry name" value="DnaB_C"/>
    <property type="match status" value="1"/>
</dbReference>
<evidence type="ECO:0000256" key="8">
    <source>
        <dbReference type="ARBA" id="ARBA00023235"/>
    </source>
</evidence>
<keyword evidence="2" id="KW-0235">DNA replication</keyword>
<evidence type="ECO:0000256" key="6">
    <source>
        <dbReference type="ARBA" id="ARBA00022840"/>
    </source>
</evidence>
<feature type="region of interest" description="Disordered" evidence="11">
    <location>
        <begin position="129"/>
        <end position="166"/>
    </location>
</feature>
<keyword evidence="8" id="KW-0413">Isomerase</keyword>
<organism evidence="13 14">
    <name type="scientific">Virgibacillus natechei</name>
    <dbReference type="NCBI Taxonomy" id="1216297"/>
    <lineage>
        <taxon>Bacteria</taxon>
        <taxon>Bacillati</taxon>
        <taxon>Bacillota</taxon>
        <taxon>Bacilli</taxon>
        <taxon>Bacillales</taxon>
        <taxon>Bacillaceae</taxon>
        <taxon>Virgibacillus</taxon>
    </lineage>
</organism>
<evidence type="ECO:0000313" key="13">
    <source>
        <dbReference type="EMBL" id="MBP1971617.1"/>
    </source>
</evidence>
<dbReference type="GO" id="GO:0003678">
    <property type="term" value="F:DNA helicase activity"/>
    <property type="evidence" value="ECO:0007669"/>
    <property type="project" value="UniProtKB-EC"/>
</dbReference>
<dbReference type="InterPro" id="IPR016136">
    <property type="entry name" value="DNA_helicase_N/primase_C"/>
</dbReference>
<dbReference type="GO" id="GO:0016787">
    <property type="term" value="F:hydrolase activity"/>
    <property type="evidence" value="ECO:0007669"/>
    <property type="project" value="UniProtKB-KW"/>
</dbReference>
<dbReference type="EMBL" id="JAGGKX010000029">
    <property type="protein sequence ID" value="MBP1971617.1"/>
    <property type="molecule type" value="Genomic_DNA"/>
</dbReference>
<dbReference type="InterPro" id="IPR027417">
    <property type="entry name" value="P-loop_NTPase"/>
</dbReference>
<feature type="compositionally biased region" description="Basic and acidic residues" evidence="11">
    <location>
        <begin position="134"/>
        <end position="155"/>
    </location>
</feature>
<dbReference type="Gene3D" id="1.10.860.10">
    <property type="entry name" value="DNAb Helicase, Chain A"/>
    <property type="match status" value="1"/>
</dbReference>
<comment type="similarity">
    <text evidence="1">Belongs to the helicase family. DnaB subfamily.</text>
</comment>
<name>A0ABS4IKW9_9BACI</name>
<evidence type="ECO:0000256" key="11">
    <source>
        <dbReference type="SAM" id="MobiDB-lite"/>
    </source>
</evidence>
<evidence type="ECO:0000256" key="3">
    <source>
        <dbReference type="ARBA" id="ARBA00022741"/>
    </source>
</evidence>
<protein>
    <recommendedName>
        <fullName evidence="9">DNA 5'-3' helicase</fullName>
        <ecNumber evidence="9">5.6.2.3</ecNumber>
    </recommendedName>
</protein>